<dbReference type="EMBL" id="JAAQYK010000008">
    <property type="protein sequence ID" value="NNA46909.1"/>
    <property type="molecule type" value="Genomic_DNA"/>
</dbReference>
<dbReference type="PANTHER" id="PTHR43162">
    <property type="match status" value="1"/>
</dbReference>
<dbReference type="InterPro" id="IPR051604">
    <property type="entry name" value="Ergot_Alk_Oxidoreductase"/>
</dbReference>
<organism evidence="2 3">
    <name type="scientific">Pseudomonas lactis</name>
    <dbReference type="NCBI Taxonomy" id="1615674"/>
    <lineage>
        <taxon>Bacteria</taxon>
        <taxon>Pseudomonadati</taxon>
        <taxon>Pseudomonadota</taxon>
        <taxon>Gammaproteobacteria</taxon>
        <taxon>Pseudomonadales</taxon>
        <taxon>Pseudomonadaceae</taxon>
        <taxon>Pseudomonas</taxon>
    </lineage>
</organism>
<dbReference type="Proteomes" id="UP000583279">
    <property type="component" value="Unassembled WGS sequence"/>
</dbReference>
<feature type="domain" description="NmrA-like" evidence="1">
    <location>
        <begin position="1"/>
        <end position="236"/>
    </location>
</feature>
<dbReference type="AlphaFoldDB" id="A0A7Y1LIR7"/>
<name>A0A7Y1LIR7_9PSED</name>
<dbReference type="SUPFAM" id="SSF51735">
    <property type="entry name" value="NAD(P)-binding Rossmann-fold domains"/>
    <property type="match status" value="1"/>
</dbReference>
<dbReference type="Pfam" id="PF05368">
    <property type="entry name" value="NmrA"/>
    <property type="match status" value="1"/>
</dbReference>
<proteinExistence type="predicted"/>
<dbReference type="InterPro" id="IPR036291">
    <property type="entry name" value="NAD(P)-bd_dom_sf"/>
</dbReference>
<dbReference type="InterPro" id="IPR008030">
    <property type="entry name" value="NmrA-like"/>
</dbReference>
<evidence type="ECO:0000259" key="1">
    <source>
        <dbReference type="Pfam" id="PF05368"/>
    </source>
</evidence>
<accession>A0A7Y1LIR7</accession>
<comment type="caution">
    <text evidence="2">The sequence shown here is derived from an EMBL/GenBank/DDBJ whole genome shotgun (WGS) entry which is preliminary data.</text>
</comment>
<gene>
    <name evidence="2" type="ORF">HBO18_22585</name>
</gene>
<sequence>MSKNILIIGATSDISSGVIEHLKNSGHRLKALVRNPAKAKNLERLGVELRVGDLEKPWTLGAAFEGADTAWLLTPPGPRAPEQSSNALRAARNAGVSHVVRLSAIGASHTAPAINGRLHGLSDAELIGSGIPYTIVKPHFFMQNLLMAAQSIAEQGAIYLPLGDSRMGLIDSRDIAEFAAKVLTTPGHEGKTYTITGPVSITMHEVAEVIGGTIKKEVKYVPITLEDAWKAMVNEGMDEWTVNLLCDYFSAYSTNWGDLVTDDFQRVLGKPPRTLADFANDFSNAFVKS</sequence>
<evidence type="ECO:0000313" key="2">
    <source>
        <dbReference type="EMBL" id="NNA46909.1"/>
    </source>
</evidence>
<evidence type="ECO:0000313" key="3">
    <source>
        <dbReference type="Proteomes" id="UP000583279"/>
    </source>
</evidence>
<dbReference type="RefSeq" id="WP_023106712.1">
    <property type="nucleotide sequence ID" value="NZ_JAAQYK010000008.1"/>
</dbReference>
<dbReference type="Gene3D" id="3.90.25.10">
    <property type="entry name" value="UDP-galactose 4-epimerase, domain 1"/>
    <property type="match status" value="1"/>
</dbReference>
<dbReference type="CDD" id="cd05269">
    <property type="entry name" value="TMR_SDR_a"/>
    <property type="match status" value="1"/>
</dbReference>
<dbReference type="Gene3D" id="3.40.50.720">
    <property type="entry name" value="NAD(P)-binding Rossmann-like Domain"/>
    <property type="match status" value="1"/>
</dbReference>
<dbReference type="PANTHER" id="PTHR43162:SF1">
    <property type="entry name" value="PRESTALK A DIFFERENTIATION PROTEIN A"/>
    <property type="match status" value="1"/>
</dbReference>
<protein>
    <submittedName>
        <fullName evidence="2">SDR family oxidoreductase</fullName>
    </submittedName>
</protein>
<reference evidence="2 3" key="1">
    <citation type="journal article" date="2020" name="Front. Microbiol.">
        <title>Genetic Organization of the aprX-lipA2 Operon Affects the Proteolytic Potential of Pseudomonas Species in Milk.</title>
        <authorList>
            <person name="Maier C."/>
            <person name="Huptas C."/>
            <person name="von Neubeck M."/>
            <person name="Scherer S."/>
            <person name="Wenning M."/>
            <person name="Lucking G."/>
        </authorList>
    </citation>
    <scope>NUCLEOTIDE SEQUENCE [LARGE SCALE GENOMIC DNA]</scope>
    <source>
        <strain evidence="2 3">WS 4997</strain>
    </source>
</reference>